<reference evidence="1" key="1">
    <citation type="journal article" date="2023" name="Mol. Phylogenet. Evol.">
        <title>Genome-scale phylogeny and comparative genomics of the fungal order Sordariales.</title>
        <authorList>
            <person name="Hensen N."/>
            <person name="Bonometti L."/>
            <person name="Westerberg I."/>
            <person name="Brannstrom I.O."/>
            <person name="Guillou S."/>
            <person name="Cros-Aarteil S."/>
            <person name="Calhoun S."/>
            <person name="Haridas S."/>
            <person name="Kuo A."/>
            <person name="Mondo S."/>
            <person name="Pangilinan J."/>
            <person name="Riley R."/>
            <person name="LaButti K."/>
            <person name="Andreopoulos B."/>
            <person name="Lipzen A."/>
            <person name="Chen C."/>
            <person name="Yan M."/>
            <person name="Daum C."/>
            <person name="Ng V."/>
            <person name="Clum A."/>
            <person name="Steindorff A."/>
            <person name="Ohm R.A."/>
            <person name="Martin F."/>
            <person name="Silar P."/>
            <person name="Natvig D.O."/>
            <person name="Lalanne C."/>
            <person name="Gautier V."/>
            <person name="Ament-Velasquez S.L."/>
            <person name="Kruys A."/>
            <person name="Hutchinson M.I."/>
            <person name="Powell A.J."/>
            <person name="Barry K."/>
            <person name="Miller A.N."/>
            <person name="Grigoriev I.V."/>
            <person name="Debuchy R."/>
            <person name="Gladieux P."/>
            <person name="Hiltunen Thoren M."/>
            <person name="Johannesson H."/>
        </authorList>
    </citation>
    <scope>NUCLEOTIDE SEQUENCE</scope>
    <source>
        <strain evidence="1">PSN293</strain>
    </source>
</reference>
<dbReference type="EMBL" id="MU858261">
    <property type="protein sequence ID" value="KAK4208041.1"/>
    <property type="molecule type" value="Genomic_DNA"/>
</dbReference>
<name>A0AAN7B0C7_9PEZI</name>
<dbReference type="AlphaFoldDB" id="A0AAN7B0C7"/>
<protein>
    <submittedName>
        <fullName evidence="1">Uncharacterized protein</fullName>
    </submittedName>
</protein>
<comment type="caution">
    <text evidence="1">The sequence shown here is derived from an EMBL/GenBank/DDBJ whole genome shotgun (WGS) entry which is preliminary data.</text>
</comment>
<reference evidence="1" key="2">
    <citation type="submission" date="2023-05" db="EMBL/GenBank/DDBJ databases">
        <authorList>
            <consortium name="Lawrence Berkeley National Laboratory"/>
            <person name="Steindorff A."/>
            <person name="Hensen N."/>
            <person name="Bonometti L."/>
            <person name="Westerberg I."/>
            <person name="Brannstrom I.O."/>
            <person name="Guillou S."/>
            <person name="Cros-Aarteil S."/>
            <person name="Calhoun S."/>
            <person name="Haridas S."/>
            <person name="Kuo A."/>
            <person name="Mondo S."/>
            <person name="Pangilinan J."/>
            <person name="Riley R."/>
            <person name="Labutti K."/>
            <person name="Andreopoulos B."/>
            <person name="Lipzen A."/>
            <person name="Chen C."/>
            <person name="Yanf M."/>
            <person name="Daum C."/>
            <person name="Ng V."/>
            <person name="Clum A."/>
            <person name="Ohm R."/>
            <person name="Martin F."/>
            <person name="Silar P."/>
            <person name="Natvig D."/>
            <person name="Lalanne C."/>
            <person name="Gautier V."/>
            <person name="Ament-Velasquez S.L."/>
            <person name="Kruys A."/>
            <person name="Hutchinson M.I."/>
            <person name="Powell A.J."/>
            <person name="Barry K."/>
            <person name="Miller A.N."/>
            <person name="Grigoriev I.V."/>
            <person name="Debuchy R."/>
            <person name="Gladieux P."/>
            <person name="Thoren M.H."/>
            <person name="Johannesson H."/>
        </authorList>
    </citation>
    <scope>NUCLEOTIDE SEQUENCE</scope>
    <source>
        <strain evidence="1">PSN293</strain>
    </source>
</reference>
<accession>A0AAN7B0C7</accession>
<gene>
    <name evidence="1" type="ORF">QBC37DRAFT_379482</name>
</gene>
<keyword evidence="2" id="KW-1185">Reference proteome</keyword>
<sequence>MLDWKTDPHVKALMAQPNWHKTLRKTIVVLSNDDPDYTAIHEKWSTTICDGILDLLKSLPTTNNRVNSIAVFHMGYNITKPTDSPKTVYVAVDYDTPEEEFPGVLDKMQEYLDGFGLGLVAFIEHGETWGGLID</sequence>
<dbReference type="Proteomes" id="UP001301769">
    <property type="component" value="Unassembled WGS sequence"/>
</dbReference>
<organism evidence="1 2">
    <name type="scientific">Rhypophila decipiens</name>
    <dbReference type="NCBI Taxonomy" id="261697"/>
    <lineage>
        <taxon>Eukaryota</taxon>
        <taxon>Fungi</taxon>
        <taxon>Dikarya</taxon>
        <taxon>Ascomycota</taxon>
        <taxon>Pezizomycotina</taxon>
        <taxon>Sordariomycetes</taxon>
        <taxon>Sordariomycetidae</taxon>
        <taxon>Sordariales</taxon>
        <taxon>Naviculisporaceae</taxon>
        <taxon>Rhypophila</taxon>
    </lineage>
</organism>
<proteinExistence type="predicted"/>
<evidence type="ECO:0000313" key="1">
    <source>
        <dbReference type="EMBL" id="KAK4208041.1"/>
    </source>
</evidence>
<evidence type="ECO:0000313" key="2">
    <source>
        <dbReference type="Proteomes" id="UP001301769"/>
    </source>
</evidence>